<evidence type="ECO:0000256" key="1">
    <source>
        <dbReference type="SAM" id="MobiDB-lite"/>
    </source>
</evidence>
<evidence type="ECO:0000313" key="2">
    <source>
        <dbReference type="EMBL" id="RUS75816.1"/>
    </source>
</evidence>
<feature type="compositionally biased region" description="Basic and acidic residues" evidence="1">
    <location>
        <begin position="103"/>
        <end position="118"/>
    </location>
</feature>
<feature type="compositionally biased region" description="Polar residues" evidence="1">
    <location>
        <begin position="17"/>
        <end position="33"/>
    </location>
</feature>
<name>A0A3S1AZ36_ELYCH</name>
<reference evidence="2 3" key="1">
    <citation type="submission" date="2019-01" db="EMBL/GenBank/DDBJ databases">
        <title>A draft genome assembly of the solar-powered sea slug Elysia chlorotica.</title>
        <authorList>
            <person name="Cai H."/>
            <person name="Li Q."/>
            <person name="Fang X."/>
            <person name="Li J."/>
            <person name="Curtis N.E."/>
            <person name="Altenburger A."/>
            <person name="Shibata T."/>
            <person name="Feng M."/>
            <person name="Maeda T."/>
            <person name="Schwartz J.A."/>
            <person name="Shigenobu S."/>
            <person name="Lundholm N."/>
            <person name="Nishiyama T."/>
            <person name="Yang H."/>
            <person name="Hasebe M."/>
            <person name="Li S."/>
            <person name="Pierce S.K."/>
            <person name="Wang J."/>
        </authorList>
    </citation>
    <scope>NUCLEOTIDE SEQUENCE [LARGE SCALE GENOMIC DNA]</scope>
    <source>
        <strain evidence="2">EC2010</strain>
        <tissue evidence="2">Whole organism of an adult</tissue>
    </source>
</reference>
<proteinExistence type="predicted"/>
<organism evidence="2 3">
    <name type="scientific">Elysia chlorotica</name>
    <name type="common">Eastern emerald elysia</name>
    <name type="synonym">Sea slug</name>
    <dbReference type="NCBI Taxonomy" id="188477"/>
    <lineage>
        <taxon>Eukaryota</taxon>
        <taxon>Metazoa</taxon>
        <taxon>Spiralia</taxon>
        <taxon>Lophotrochozoa</taxon>
        <taxon>Mollusca</taxon>
        <taxon>Gastropoda</taxon>
        <taxon>Heterobranchia</taxon>
        <taxon>Euthyneura</taxon>
        <taxon>Panpulmonata</taxon>
        <taxon>Sacoglossa</taxon>
        <taxon>Placobranchoidea</taxon>
        <taxon>Plakobranchidae</taxon>
        <taxon>Elysia</taxon>
    </lineage>
</organism>
<accession>A0A3S1AZ36</accession>
<dbReference type="Proteomes" id="UP000271974">
    <property type="component" value="Unassembled WGS sequence"/>
</dbReference>
<dbReference type="AlphaFoldDB" id="A0A3S1AZ36"/>
<comment type="caution">
    <text evidence="2">The sequence shown here is derived from an EMBL/GenBank/DDBJ whole genome shotgun (WGS) entry which is preliminary data.</text>
</comment>
<dbReference type="EMBL" id="RQTK01000709">
    <property type="protein sequence ID" value="RUS75816.1"/>
    <property type="molecule type" value="Genomic_DNA"/>
</dbReference>
<keyword evidence="3" id="KW-1185">Reference proteome</keyword>
<sequence>MWTPSVEVESRAVVQTAGSTSIQLGQTGGSSVSEGHVPTSVSDIVVGDQPLPAGTDVVVVAEQAFPSGVAAACRGSGSKLGVRRLGERRVRAQESESVTETSGCKEENVESVRSERSEPASTSVSEMHEKDLSEVTEMSGRLVLTESTEQMEVDVTQVVTGGSSERRQSVGPGFNSHFHVDRGFTKAPARSLDRVLSAKVDPQVPLSLLTIEFSTEFGR</sequence>
<gene>
    <name evidence="2" type="ORF">EGW08_016408</name>
</gene>
<feature type="region of interest" description="Disordered" evidence="1">
    <location>
        <begin position="17"/>
        <end position="39"/>
    </location>
</feature>
<evidence type="ECO:0000313" key="3">
    <source>
        <dbReference type="Proteomes" id="UP000271974"/>
    </source>
</evidence>
<feature type="region of interest" description="Disordered" evidence="1">
    <location>
        <begin position="88"/>
        <end position="136"/>
    </location>
</feature>
<protein>
    <submittedName>
        <fullName evidence="2">Uncharacterized protein</fullName>
    </submittedName>
</protein>